<evidence type="ECO:0008006" key="6">
    <source>
        <dbReference type="Google" id="ProtNLM"/>
    </source>
</evidence>
<keyword evidence="3" id="KW-1133">Transmembrane helix</keyword>
<dbReference type="OrthoDB" id="8477685at2"/>
<dbReference type="EMBL" id="CP001016">
    <property type="protein sequence ID" value="ACB93710.1"/>
    <property type="molecule type" value="Genomic_DNA"/>
</dbReference>
<feature type="compositionally biased region" description="Basic and acidic residues" evidence="2">
    <location>
        <begin position="833"/>
        <end position="859"/>
    </location>
</feature>
<protein>
    <recommendedName>
        <fullName evidence="6">TIGR02302 family protein</fullName>
    </recommendedName>
</protein>
<keyword evidence="3" id="KW-0472">Membrane</keyword>
<evidence type="ECO:0000256" key="1">
    <source>
        <dbReference type="SAM" id="Coils"/>
    </source>
</evidence>
<dbReference type="Pfam" id="PF13779">
    <property type="entry name" value="DUF4175"/>
    <property type="match status" value="1"/>
</dbReference>
<sequence>MAITQAPGTDPRPAETAAATTRLDELVRRARANLVWELVWRGFMPPLLVLGAFVLVSFAGVWLVLPPRGRLLGCIAFALIFLSACLPMLKWRWPTRRQALERIEQVSGLDHHPALVLEDRLANPGQDPATEVLWALHRRRAATAIAAMRTGWPAPRLVERDPYALRALVLVGLVATGFIAGPQKYARVAAAFDWGLAAPSAIPSRLDAWIDPPPYTGRAPILLTAGDPRPGPKLEVPVGSTLIIRSAGWGAAFELKGAAVEVSEPDKANLGETERLAPHEASAGDEREKRFTLNGDATLSLQHGGLSRGTFQLIALPDKPPRITLAEVPRVNARGSLTLGYRISDDYGVASAEAEFTEPRLDGEHGPIRSLVDPPKMPLLLPTAPGGLGDAETTGDLSDHPWAGARVKMVLKAHDEGGNEGQSPPLELILPQKPFLNPLAAALVEQRRDLVLMPSERAKVMTALESLMIAPDAFGMPPAPYLGLRVAIDWLQGARTDADLLEVADYLWEMALRIENGDLNDAERDLRAAEQQLREALERHAPPEEIEKRTEALRRAMETFLGELARLQQSEEGGQQAKVDPRAQKIAPKDLQAMLDHMREAARSGDQAEAQKMLDRLRNILDNLRMGRRAKPDPHAAEANRSIDALNKMSREQQDLRDDTYRGNDEMSLQDFENFDEKNKKGRNAGEEELQRRQQQLRQRLDEVQKRLKQTGQGEKSLDDAEQAMKEAEDALGQGPDGREDAADAQGRALQSMRQGAEKLAESLQRRQGEQGSGEGEAEGQAEGEEEGPSNQGRRGSSDPLGRPTAGNPVFNPGAKFDPLGVPAAQRAQQVLEELRRRLSDPHRPREETDYLERLLRPF</sequence>
<reference evidence="5" key="1">
    <citation type="submission" date="2008-03" db="EMBL/GenBank/DDBJ databases">
        <title>Complete sequence of chromosome of Beijerinckia indica subsp. indica ATCC 9039.</title>
        <authorList>
            <consortium name="US DOE Joint Genome Institute"/>
            <person name="Copeland A."/>
            <person name="Lucas S."/>
            <person name="Lapidus A."/>
            <person name="Glavina del Rio T."/>
            <person name="Dalin E."/>
            <person name="Tice H."/>
            <person name="Bruce D."/>
            <person name="Goodwin L."/>
            <person name="Pitluck S."/>
            <person name="LaButti K."/>
            <person name="Schmutz J."/>
            <person name="Larimer F."/>
            <person name="Land M."/>
            <person name="Hauser L."/>
            <person name="Kyrpides N."/>
            <person name="Mikhailova N."/>
            <person name="Dunfield P.F."/>
            <person name="Dedysh S.N."/>
            <person name="Liesack W."/>
            <person name="Saw J.H."/>
            <person name="Alam M."/>
            <person name="Chen Y."/>
            <person name="Murrell J.C."/>
            <person name="Richardson P."/>
        </authorList>
    </citation>
    <scope>NUCLEOTIDE SEQUENCE [LARGE SCALE GENOMIC DNA]</scope>
    <source>
        <strain evidence="5">ATCC 9039 / DSM 1715 / NCIMB 8712</strain>
    </source>
</reference>
<evidence type="ECO:0000313" key="5">
    <source>
        <dbReference type="Proteomes" id="UP000001695"/>
    </source>
</evidence>
<dbReference type="RefSeq" id="WP_012383068.1">
    <property type="nucleotide sequence ID" value="NC_010581.1"/>
</dbReference>
<proteinExistence type="predicted"/>
<accession>B2IB10</accession>
<keyword evidence="3" id="KW-0812">Transmembrane</keyword>
<dbReference type="KEGG" id="bid:Bind_0051"/>
<feature type="coiled-coil region" evidence="1">
    <location>
        <begin position="512"/>
        <end position="539"/>
    </location>
</feature>
<gene>
    <name evidence="4" type="ordered locus">Bind_0051</name>
</gene>
<feature type="region of interest" description="Disordered" evidence="2">
    <location>
        <begin position="625"/>
        <end position="859"/>
    </location>
</feature>
<feature type="compositionally biased region" description="Basic and acidic residues" evidence="2">
    <location>
        <begin position="756"/>
        <end position="769"/>
    </location>
</feature>
<evidence type="ECO:0000256" key="3">
    <source>
        <dbReference type="SAM" id="Phobius"/>
    </source>
</evidence>
<feature type="compositionally biased region" description="Acidic residues" evidence="2">
    <location>
        <begin position="776"/>
        <end position="788"/>
    </location>
</feature>
<feature type="region of interest" description="Disordered" evidence="2">
    <location>
        <begin position="266"/>
        <end position="288"/>
    </location>
</feature>
<dbReference type="NCBIfam" id="TIGR02302">
    <property type="entry name" value="aProt_lowcomp"/>
    <property type="match status" value="1"/>
</dbReference>
<dbReference type="InterPro" id="IPR012683">
    <property type="entry name" value="CHP02302_TM"/>
</dbReference>
<name>B2IB10_BEII9</name>
<organism evidence="4 5">
    <name type="scientific">Beijerinckia indica subsp. indica (strain ATCC 9039 / DSM 1715 / NCIMB 8712)</name>
    <dbReference type="NCBI Taxonomy" id="395963"/>
    <lineage>
        <taxon>Bacteria</taxon>
        <taxon>Pseudomonadati</taxon>
        <taxon>Pseudomonadota</taxon>
        <taxon>Alphaproteobacteria</taxon>
        <taxon>Hyphomicrobiales</taxon>
        <taxon>Beijerinckiaceae</taxon>
        <taxon>Beijerinckia</taxon>
    </lineage>
</organism>
<evidence type="ECO:0000313" key="4">
    <source>
        <dbReference type="EMBL" id="ACB93710.1"/>
    </source>
</evidence>
<feature type="compositionally biased region" description="Basic and acidic residues" evidence="2">
    <location>
        <begin position="649"/>
        <end position="665"/>
    </location>
</feature>
<dbReference type="HOGENOM" id="CLU_015405_0_0_5"/>
<feature type="transmembrane region" description="Helical" evidence="3">
    <location>
        <begin position="38"/>
        <end position="64"/>
    </location>
</feature>
<keyword evidence="1" id="KW-0175">Coiled coil</keyword>
<feature type="compositionally biased region" description="Basic and acidic residues" evidence="2">
    <location>
        <begin position="675"/>
        <end position="692"/>
    </location>
</feature>
<reference evidence="4 5" key="2">
    <citation type="journal article" date="2010" name="J. Bacteriol.">
        <title>Complete genome sequence of Beijerinckia indica subsp. indica.</title>
        <authorList>
            <person name="Tamas I."/>
            <person name="Dedysh S.N."/>
            <person name="Liesack W."/>
            <person name="Stott M.B."/>
            <person name="Alam M."/>
            <person name="Murrell J.C."/>
            <person name="Dunfield P.F."/>
        </authorList>
    </citation>
    <scope>NUCLEOTIDE SEQUENCE [LARGE SCALE GENOMIC DNA]</scope>
    <source>
        <strain evidence="5">ATCC 9039 / DSM 1715 / NCIMB 8712</strain>
    </source>
</reference>
<feature type="transmembrane region" description="Helical" evidence="3">
    <location>
        <begin position="70"/>
        <end position="89"/>
    </location>
</feature>
<dbReference type="eggNOG" id="COG1196">
    <property type="taxonomic scope" value="Bacteria"/>
</dbReference>
<dbReference type="AlphaFoldDB" id="B2IB10"/>
<dbReference type="STRING" id="395963.Bind_0051"/>
<feature type="compositionally biased region" description="Basic and acidic residues" evidence="2">
    <location>
        <begin position="716"/>
        <end position="729"/>
    </location>
</feature>
<keyword evidence="5" id="KW-1185">Reference proteome</keyword>
<evidence type="ECO:0000256" key="2">
    <source>
        <dbReference type="SAM" id="MobiDB-lite"/>
    </source>
</evidence>
<dbReference type="Proteomes" id="UP000001695">
    <property type="component" value="Chromosome"/>
</dbReference>